<dbReference type="RefSeq" id="WP_136415510.1">
    <property type="nucleotide sequence ID" value="NZ_CP039396.1"/>
</dbReference>
<dbReference type="KEGG" id="ddb:E7747_08865"/>
<name>A0A4P7W4N7_9BACT</name>
<accession>A0A4P7W4N7</accession>
<dbReference type="InterPro" id="IPR018973">
    <property type="entry name" value="MZB"/>
</dbReference>
<dbReference type="Pfam" id="PF09369">
    <property type="entry name" value="MZB"/>
    <property type="match status" value="1"/>
</dbReference>
<dbReference type="NCBIfam" id="NF038324">
    <property type="entry name" value="DrmB_fam"/>
    <property type="match status" value="1"/>
</dbReference>
<evidence type="ECO:0000313" key="3">
    <source>
        <dbReference type="Proteomes" id="UP000297149"/>
    </source>
</evidence>
<evidence type="ECO:0000259" key="1">
    <source>
        <dbReference type="Pfam" id="PF09369"/>
    </source>
</evidence>
<dbReference type="InterPro" id="IPR047721">
    <property type="entry name" value="DrmB"/>
</dbReference>
<protein>
    <recommendedName>
        <fullName evidence="1">MrfA-like Zn-binding domain-containing protein</fullName>
    </recommendedName>
</protein>
<feature type="domain" description="MrfA-like Zn-binding" evidence="1">
    <location>
        <begin position="596"/>
        <end position="688"/>
    </location>
</feature>
<organism evidence="2 3">
    <name type="scientific">Duncaniella dubosii</name>
    <dbReference type="NCBI Taxonomy" id="2518971"/>
    <lineage>
        <taxon>Bacteria</taxon>
        <taxon>Pseudomonadati</taxon>
        <taxon>Bacteroidota</taxon>
        <taxon>Bacteroidia</taxon>
        <taxon>Bacteroidales</taxon>
        <taxon>Muribaculaceae</taxon>
        <taxon>Duncaniella</taxon>
    </lineage>
</organism>
<dbReference type="AlphaFoldDB" id="A0A4P7W4N7"/>
<dbReference type="Proteomes" id="UP000297149">
    <property type="component" value="Chromosome"/>
</dbReference>
<keyword evidence="3" id="KW-1185">Reference proteome</keyword>
<dbReference type="EMBL" id="CP039396">
    <property type="protein sequence ID" value="QCD42385.1"/>
    <property type="molecule type" value="Genomic_DNA"/>
</dbReference>
<reference evidence="3" key="1">
    <citation type="submission" date="2019-02" db="EMBL/GenBank/DDBJ databases">
        <title>Isolation and identification of novel species under the genus Muribaculum.</title>
        <authorList>
            <person name="Miyake S."/>
            <person name="Ding Y."/>
            <person name="Low A."/>
            <person name="Soh M."/>
            <person name="Seedorf H."/>
        </authorList>
    </citation>
    <scope>NUCLEOTIDE SEQUENCE [LARGE SCALE GENOMIC DNA]</scope>
    <source>
        <strain evidence="3">H5</strain>
    </source>
</reference>
<gene>
    <name evidence="2" type="ORF">E7747_08865</name>
</gene>
<sequence length="722" mass="82411">MEIRTLTQYNQGIGKYKLLSSNAGVGAILPTKSGGFVMPMSSSYWEFIRVVSDKLKNNPETTIDQTLADNLGVEFIDDPRFIIFLRNSESLTKLRCLVGIPHIELDGWNKCNVTAHPLNQRYIERNPQGTGLKEGMFTVPAITFPRWFFSKRPSHDLMTVDDWFKMWKERRCNDGLPEYFAPPRDPKSPTTKLHKSRLPEGKNQVYNLLEQVSMVLICRNGHMSDIPWDKYFCAVKKLGKDIVHKEGFDLFGFDTDEYPCPESTNGKHQLQWHENRAHSESFGMLKCGCCGQSTSLEGIMNLQPSCPGHRPWEGIGARDNVKCTHRGQTVNMKWALVTSNSVYYAENFSSLYLPSCYLDSATSLSDSEQRFLNLLTTRWYTRYSQRNPDKTRNDYINSITTEDLIDKASDSGYDVTAQDMNRIVAAFLSADAEPSSSDSREEYRFSEFSVFQNNSKSKESSDKLEFKDIDLPESLKPYFSKIQQVETLGVSATQINFSRVQMPQPEVVDGVTRYPSSMKIFKEPNEEVLVMPANQTFGEGLFFSLNEDLISQWVERNSAVFQKRYPQNRHMENIYENVAAMMQKGGVEKFYLLHTLSHIIMKELEFSCGYPTASLKERLYFSERMCGVLIYTADGSEGSMGGLVWQGQPDLIENIIKTALNRAIDCSSDPICWENDSDPLNYAACFSCAMVSETSCEQRNLGLDRRILVDDEFGFFKDLCLR</sequence>
<evidence type="ECO:0000313" key="2">
    <source>
        <dbReference type="EMBL" id="QCD42385.1"/>
    </source>
</evidence>
<proteinExistence type="predicted"/>